<protein>
    <recommendedName>
        <fullName evidence="3">Excisionase family DNA binding protein</fullName>
    </recommendedName>
</protein>
<gene>
    <name evidence="1" type="ORF">DES32_0857</name>
</gene>
<dbReference type="AlphaFoldDB" id="A0A3D9Z7U3"/>
<evidence type="ECO:0008006" key="3">
    <source>
        <dbReference type="Google" id="ProtNLM"/>
    </source>
</evidence>
<reference evidence="1 2" key="1">
    <citation type="submission" date="2018-08" db="EMBL/GenBank/DDBJ databases">
        <title>Genomic Encyclopedia of Type Strains, Phase IV (KMG-IV): sequencing the most valuable type-strain genomes for metagenomic binning, comparative biology and taxonomic classification.</title>
        <authorList>
            <person name="Goeker M."/>
        </authorList>
    </citation>
    <scope>NUCLEOTIDE SEQUENCE [LARGE SCALE GENOMIC DNA]</scope>
    <source>
        <strain evidence="1 2">BW863</strain>
    </source>
</reference>
<dbReference type="RefSeq" id="WP_115835374.1">
    <property type="nucleotide sequence ID" value="NZ_QUMO01000001.1"/>
</dbReference>
<sequence>MKEDDVALPRLMTKTQAAAYCGVTLPTFGKWVEKGFIPKALPMRKWDRHAIDAAIDKMSGISNSPPVKAETALQKWLRENDC</sequence>
<dbReference type="EMBL" id="QUMO01000001">
    <property type="protein sequence ID" value="REF89629.1"/>
    <property type="molecule type" value="Genomic_DNA"/>
</dbReference>
<evidence type="ECO:0000313" key="2">
    <source>
        <dbReference type="Proteomes" id="UP000256900"/>
    </source>
</evidence>
<dbReference type="Proteomes" id="UP000256900">
    <property type="component" value="Unassembled WGS sequence"/>
</dbReference>
<evidence type="ECO:0000313" key="1">
    <source>
        <dbReference type="EMBL" id="REF89629.1"/>
    </source>
</evidence>
<name>A0A3D9Z7U3_9HYPH</name>
<organism evidence="1 2">
    <name type="scientific">Methylovirgula ligni</name>
    <dbReference type="NCBI Taxonomy" id="569860"/>
    <lineage>
        <taxon>Bacteria</taxon>
        <taxon>Pseudomonadati</taxon>
        <taxon>Pseudomonadota</taxon>
        <taxon>Alphaproteobacteria</taxon>
        <taxon>Hyphomicrobiales</taxon>
        <taxon>Beijerinckiaceae</taxon>
        <taxon>Methylovirgula</taxon>
    </lineage>
</organism>
<proteinExistence type="predicted"/>
<accession>A0A3D9Z7U3</accession>
<comment type="caution">
    <text evidence="1">The sequence shown here is derived from an EMBL/GenBank/DDBJ whole genome shotgun (WGS) entry which is preliminary data.</text>
</comment>
<keyword evidence="2" id="KW-1185">Reference proteome</keyword>